<gene>
    <name evidence="3" type="ORF">HRR80_007632</name>
</gene>
<organism evidence="3 4">
    <name type="scientific">Exophiala dermatitidis</name>
    <name type="common">Black yeast-like fungus</name>
    <name type="synonym">Wangiella dermatitidis</name>
    <dbReference type="NCBI Taxonomy" id="5970"/>
    <lineage>
        <taxon>Eukaryota</taxon>
        <taxon>Fungi</taxon>
        <taxon>Dikarya</taxon>
        <taxon>Ascomycota</taxon>
        <taxon>Pezizomycotina</taxon>
        <taxon>Eurotiomycetes</taxon>
        <taxon>Chaetothyriomycetidae</taxon>
        <taxon>Chaetothyriales</taxon>
        <taxon>Herpotrichiellaceae</taxon>
        <taxon>Exophiala</taxon>
    </lineage>
</organism>
<protein>
    <recommendedName>
        <fullName evidence="2">DUF7066 domain-containing protein</fullName>
    </recommendedName>
</protein>
<dbReference type="Proteomes" id="UP001161757">
    <property type="component" value="Unassembled WGS sequence"/>
</dbReference>
<sequence>MGINWRLRETVFRLLAAVYAELGEEAFKGRYGSIAQRFGPDATYDAIKSFFNKEVSRAAEQLTSGNTGQRASGRRISQRPTRGQSRPPLLYFDDEDISILTQREAEAHFSHSLRALAKRPRVIPASPTPSATRKEAHNGDTPGLPRADMVPNGCVNGRSTPYQDADAPSICNSSQPGPSSYVTTNGQVDHNTSLIDATSKKRPHSAVEDTAEDRHCKSPLFSRTDIPRAPQSFGYVTKQGQHRCALCLSQLPSQEDLDRHEYLSKEHQRNLQNPLKVSKGREKLAQVMSSASIGPHRSTPQPTRGSFFNGVVQAETARGSPVRNNHQEKAVPPQPADHLQPDQDHDTMIDTIEIYNEPLPPSQPSHQQESSSKAALAPEDTSFSGQKVDKGKGRAASVLSLSSSTNRLLSTGLESLPQPSEAAKPRELHTGPTTARTEVGSITPLNHTSGQSSNLPPKSKPIPIFSQTEIADIMRSTELVVQLLGCVQREAAAAAVAQAAQSTSPDNGSFTSNAAPEMRSRPGESANTSQAHGQENETGQSRLGIQVKAERTKDMVEDVIIIVED</sequence>
<feature type="region of interest" description="Disordered" evidence="1">
    <location>
        <begin position="317"/>
        <end position="343"/>
    </location>
</feature>
<feature type="region of interest" description="Disordered" evidence="1">
    <location>
        <begin position="415"/>
        <end position="461"/>
    </location>
</feature>
<feature type="compositionally biased region" description="Polar residues" evidence="1">
    <location>
        <begin position="443"/>
        <end position="456"/>
    </location>
</feature>
<dbReference type="InterPro" id="IPR055494">
    <property type="entry name" value="DUF7066"/>
</dbReference>
<comment type="caution">
    <text evidence="3">The sequence shown here is derived from an EMBL/GenBank/DDBJ whole genome shotgun (WGS) entry which is preliminary data.</text>
</comment>
<evidence type="ECO:0000256" key="1">
    <source>
        <dbReference type="SAM" id="MobiDB-lite"/>
    </source>
</evidence>
<feature type="compositionally biased region" description="Polar residues" evidence="1">
    <location>
        <begin position="502"/>
        <end position="514"/>
    </location>
</feature>
<evidence type="ECO:0000259" key="2">
    <source>
        <dbReference type="Pfam" id="PF23217"/>
    </source>
</evidence>
<feature type="region of interest" description="Disordered" evidence="1">
    <location>
        <begin position="356"/>
        <end position="394"/>
    </location>
</feature>
<accession>A0AAN6IUV8</accession>
<feature type="compositionally biased region" description="Polar residues" evidence="1">
    <location>
        <begin position="525"/>
        <end position="543"/>
    </location>
</feature>
<feature type="region of interest" description="Disordered" evidence="1">
    <location>
        <begin position="499"/>
        <end position="549"/>
    </location>
</feature>
<name>A0AAN6IUV8_EXODE</name>
<feature type="region of interest" description="Disordered" evidence="1">
    <location>
        <begin position="120"/>
        <end position="151"/>
    </location>
</feature>
<evidence type="ECO:0000313" key="3">
    <source>
        <dbReference type="EMBL" id="KAJ8988216.1"/>
    </source>
</evidence>
<reference evidence="3" key="1">
    <citation type="submission" date="2023-01" db="EMBL/GenBank/DDBJ databases">
        <title>Exophiala dermititidis isolated from Cystic Fibrosis Patient.</title>
        <authorList>
            <person name="Kurbessoian T."/>
            <person name="Crocker A."/>
            <person name="Murante D."/>
            <person name="Hogan D.A."/>
            <person name="Stajich J.E."/>
        </authorList>
    </citation>
    <scope>NUCLEOTIDE SEQUENCE</scope>
    <source>
        <strain evidence="3">Ex8</strain>
    </source>
</reference>
<proteinExistence type="predicted"/>
<feature type="domain" description="DUF7066" evidence="2">
    <location>
        <begin position="234"/>
        <end position="286"/>
    </location>
</feature>
<feature type="compositionally biased region" description="Polar residues" evidence="1">
    <location>
        <begin position="288"/>
        <end position="306"/>
    </location>
</feature>
<feature type="region of interest" description="Disordered" evidence="1">
    <location>
        <begin position="60"/>
        <end position="89"/>
    </location>
</feature>
<dbReference type="Pfam" id="PF23217">
    <property type="entry name" value="DUF7066"/>
    <property type="match status" value="1"/>
</dbReference>
<dbReference type="AlphaFoldDB" id="A0AAN6IUV8"/>
<evidence type="ECO:0000313" key="4">
    <source>
        <dbReference type="Proteomes" id="UP001161757"/>
    </source>
</evidence>
<feature type="compositionally biased region" description="Polar residues" evidence="1">
    <location>
        <begin position="61"/>
        <end position="70"/>
    </location>
</feature>
<dbReference type="EMBL" id="JAJGCB010000019">
    <property type="protein sequence ID" value="KAJ8988216.1"/>
    <property type="molecule type" value="Genomic_DNA"/>
</dbReference>
<feature type="region of interest" description="Disordered" evidence="1">
    <location>
        <begin position="288"/>
        <end position="307"/>
    </location>
</feature>